<dbReference type="InterPro" id="IPR032009">
    <property type="entry name" value="SCAB_CC"/>
</dbReference>
<evidence type="ECO:0000259" key="3">
    <source>
        <dbReference type="Pfam" id="PF26138"/>
    </source>
</evidence>
<accession>A0ABD1LIC0</accession>
<dbReference type="Pfam" id="PF26138">
    <property type="entry name" value="DUF8040"/>
    <property type="match status" value="1"/>
</dbReference>
<feature type="domain" description="DUF8040" evidence="3">
    <location>
        <begin position="186"/>
        <end position="265"/>
    </location>
</feature>
<dbReference type="Gene3D" id="1.20.5.440">
    <property type="entry name" value="ATP synthase delta/epsilon subunit, C-terminal domain"/>
    <property type="match status" value="1"/>
</dbReference>
<feature type="domain" description="Stomatal closure-related actin-binding protein coiled-coil" evidence="2">
    <location>
        <begin position="40"/>
        <end position="80"/>
    </location>
</feature>
<keyword evidence="1" id="KW-0472">Membrane</keyword>
<protein>
    <submittedName>
        <fullName evidence="4">Uncharacterized protein</fullName>
    </submittedName>
</protein>
<gene>
    <name evidence="4" type="ORF">Fmac_027577</name>
</gene>
<evidence type="ECO:0000259" key="2">
    <source>
        <dbReference type="Pfam" id="PF16712"/>
    </source>
</evidence>
<comment type="caution">
    <text evidence="4">The sequence shown here is derived from an EMBL/GenBank/DDBJ whole genome shotgun (WGS) entry which is preliminary data.</text>
</comment>
<dbReference type="Pfam" id="PF16712">
    <property type="entry name" value="SCAB_CC"/>
    <property type="match status" value="1"/>
</dbReference>
<evidence type="ECO:0000313" key="5">
    <source>
        <dbReference type="Proteomes" id="UP001603857"/>
    </source>
</evidence>
<feature type="transmembrane region" description="Helical" evidence="1">
    <location>
        <begin position="140"/>
        <end position="161"/>
    </location>
</feature>
<evidence type="ECO:0000313" key="4">
    <source>
        <dbReference type="EMBL" id="KAL2323198.1"/>
    </source>
</evidence>
<evidence type="ECO:0000256" key="1">
    <source>
        <dbReference type="SAM" id="Phobius"/>
    </source>
</evidence>
<dbReference type="EMBL" id="JBGMDY010000009">
    <property type="protein sequence ID" value="KAL2323198.1"/>
    <property type="molecule type" value="Genomic_DNA"/>
</dbReference>
<keyword evidence="1" id="KW-1133">Transmembrane helix</keyword>
<dbReference type="InterPro" id="IPR058353">
    <property type="entry name" value="DUF8040"/>
</dbReference>
<organism evidence="4 5">
    <name type="scientific">Flemingia macrophylla</name>
    <dbReference type="NCBI Taxonomy" id="520843"/>
    <lineage>
        <taxon>Eukaryota</taxon>
        <taxon>Viridiplantae</taxon>
        <taxon>Streptophyta</taxon>
        <taxon>Embryophyta</taxon>
        <taxon>Tracheophyta</taxon>
        <taxon>Spermatophyta</taxon>
        <taxon>Magnoliopsida</taxon>
        <taxon>eudicotyledons</taxon>
        <taxon>Gunneridae</taxon>
        <taxon>Pentapetalae</taxon>
        <taxon>rosids</taxon>
        <taxon>fabids</taxon>
        <taxon>Fabales</taxon>
        <taxon>Fabaceae</taxon>
        <taxon>Papilionoideae</taxon>
        <taxon>50 kb inversion clade</taxon>
        <taxon>NPAAA clade</taxon>
        <taxon>indigoferoid/millettioid clade</taxon>
        <taxon>Phaseoleae</taxon>
        <taxon>Flemingia</taxon>
    </lineage>
</organism>
<name>A0ABD1LIC0_9FABA</name>
<dbReference type="InterPro" id="IPR039640">
    <property type="entry name" value="SCAB"/>
</dbReference>
<reference evidence="4 5" key="1">
    <citation type="submission" date="2024-08" db="EMBL/GenBank/DDBJ databases">
        <title>Insights into the chromosomal genome structure of Flemingia macrophylla.</title>
        <authorList>
            <person name="Ding Y."/>
            <person name="Zhao Y."/>
            <person name="Bi W."/>
            <person name="Wu M."/>
            <person name="Zhao G."/>
            <person name="Gong Y."/>
            <person name="Li W."/>
            <person name="Zhang P."/>
        </authorList>
    </citation>
    <scope>NUCLEOTIDE SEQUENCE [LARGE SCALE GENOMIC DNA]</scope>
    <source>
        <strain evidence="4">DYQJB</strain>
        <tissue evidence="4">Leaf</tissue>
    </source>
</reference>
<dbReference type="PANTHER" id="PTHR31172">
    <property type="entry name" value="STOMATAL CLOSURE-RELATED ACTIN-BINDING PROTEIN 1"/>
    <property type="match status" value="1"/>
</dbReference>
<proteinExistence type="predicted"/>
<keyword evidence="5" id="KW-1185">Reference proteome</keyword>
<dbReference type="AlphaFoldDB" id="A0ABD1LIC0"/>
<keyword evidence="1" id="KW-0812">Transmembrane</keyword>
<dbReference type="Proteomes" id="UP001603857">
    <property type="component" value="Unassembled WGS sequence"/>
</dbReference>
<sequence>MLLRSNQKWFKNTAQIVRKGDSKRDFSPFLCGIQAKLREVASLEGHVLLKKLRDALESLRGHFAGRNKEDVEKAIFMCKVSGAGIEEALEEQEKASQASKPQMADENIHVINLDEEDMDNGLNLNLISHIQNQLQMRTQLGVMTILCVVAFGLNMLSTLHVTTSNIRDFISQKERRRHELMSYLIHTEQCRDIIRMGPETFINLCQQVRATGLVKDAFRSTMKDQVTKFLHIIGHNVKNRSVSFFFHQSGETVSRHFHNVLNAIIMLEGELLVQPSGRDVHPYILDNTRFYPYFKSDESLLAEVDRELMEEDVDTMSTQVREEDYREGSNIRDVIANEMWRDYQNN</sequence>
<dbReference type="PANTHER" id="PTHR31172:SF7">
    <property type="entry name" value="STOMATAL CLOSURE-RELATED ACTIN-BINDING PROTEIN 3"/>
    <property type="match status" value="1"/>
</dbReference>